<gene>
    <name evidence="2" type="ORF">GCM10009663_14010</name>
</gene>
<evidence type="ECO:0000313" key="3">
    <source>
        <dbReference type="Proteomes" id="UP001499987"/>
    </source>
</evidence>
<feature type="compositionally biased region" description="Gly residues" evidence="1">
    <location>
        <begin position="79"/>
        <end position="90"/>
    </location>
</feature>
<accession>A0ABN1TCI2</accession>
<proteinExistence type="predicted"/>
<feature type="region of interest" description="Disordered" evidence="1">
    <location>
        <begin position="67"/>
        <end position="90"/>
    </location>
</feature>
<reference evidence="2 3" key="1">
    <citation type="journal article" date="2019" name="Int. J. Syst. Evol. Microbiol.">
        <title>The Global Catalogue of Microorganisms (GCM) 10K type strain sequencing project: providing services to taxonomists for standard genome sequencing and annotation.</title>
        <authorList>
            <consortium name="The Broad Institute Genomics Platform"/>
            <consortium name="The Broad Institute Genome Sequencing Center for Infectious Disease"/>
            <person name="Wu L."/>
            <person name="Ma J."/>
        </authorList>
    </citation>
    <scope>NUCLEOTIDE SEQUENCE [LARGE SCALE GENOMIC DNA]</scope>
    <source>
        <strain evidence="2 3">JCM 13002</strain>
    </source>
</reference>
<evidence type="ECO:0000256" key="1">
    <source>
        <dbReference type="SAM" id="MobiDB-lite"/>
    </source>
</evidence>
<name>A0ABN1TCI2_9ACTN</name>
<protein>
    <submittedName>
        <fullName evidence="2">Uncharacterized protein</fullName>
    </submittedName>
</protein>
<organism evidence="2 3">
    <name type="scientific">Kitasatospora arboriphila</name>
    <dbReference type="NCBI Taxonomy" id="258052"/>
    <lineage>
        <taxon>Bacteria</taxon>
        <taxon>Bacillati</taxon>
        <taxon>Actinomycetota</taxon>
        <taxon>Actinomycetes</taxon>
        <taxon>Kitasatosporales</taxon>
        <taxon>Streptomycetaceae</taxon>
        <taxon>Kitasatospora</taxon>
    </lineage>
</organism>
<comment type="caution">
    <text evidence="2">The sequence shown here is derived from an EMBL/GenBank/DDBJ whole genome shotgun (WGS) entry which is preliminary data.</text>
</comment>
<dbReference type="EMBL" id="BAAALD010000008">
    <property type="protein sequence ID" value="GAA1074527.1"/>
    <property type="molecule type" value="Genomic_DNA"/>
</dbReference>
<dbReference type="Proteomes" id="UP001499987">
    <property type="component" value="Unassembled WGS sequence"/>
</dbReference>
<evidence type="ECO:0000313" key="2">
    <source>
        <dbReference type="EMBL" id="GAA1074527.1"/>
    </source>
</evidence>
<sequence>MPDPRERLKKMLSPSRLSLRLRRALPRAAAGGDEVMIVYSGLTVLPPWGTAPGGGAPDVWCSWCGASGGAARPPSEGRPTGGAGVRPGSG</sequence>
<keyword evidence="3" id="KW-1185">Reference proteome</keyword>